<organism evidence="1 4">
    <name type="scientific">Helicobacter ailurogastricus</name>
    <dbReference type="NCBI Taxonomy" id="1578720"/>
    <lineage>
        <taxon>Bacteria</taxon>
        <taxon>Pseudomonadati</taxon>
        <taxon>Campylobacterota</taxon>
        <taxon>Epsilonproteobacteria</taxon>
        <taxon>Campylobacterales</taxon>
        <taxon>Helicobacteraceae</taxon>
        <taxon>Helicobacter</taxon>
    </lineage>
</organism>
<keyword evidence="4" id="KW-1185">Reference proteome</keyword>
<sequence length="109" mass="12048">MALQASEKARTLLKKLKEAHPQGFILYHSCGCCEGGAVLVYAKGDFKLGENDLCVGEVEGVYLYRHATQEQAQGPMPLILDVKPFEGSEFSLSYGFGESFYLRPPTQEL</sequence>
<evidence type="ECO:0000313" key="3">
    <source>
        <dbReference type="EMBL" id="CRF44431.1"/>
    </source>
</evidence>
<dbReference type="Proteomes" id="UP000041394">
    <property type="component" value="Unassembled WGS sequence"/>
</dbReference>
<dbReference type="Proteomes" id="UP000045175">
    <property type="component" value="Unassembled WGS sequence"/>
</dbReference>
<evidence type="ECO:0000313" key="2">
    <source>
        <dbReference type="EMBL" id="CRF42863.1"/>
    </source>
</evidence>
<dbReference type="Pfam" id="PF05610">
    <property type="entry name" value="DUF779"/>
    <property type="match status" value="1"/>
</dbReference>
<evidence type="ECO:0000313" key="5">
    <source>
        <dbReference type="Proteomes" id="UP000041394"/>
    </source>
</evidence>
<dbReference type="EMBL" id="CDML01000048">
    <property type="protein sequence ID" value="CRF41692.1"/>
    <property type="molecule type" value="Genomic_DNA"/>
</dbReference>
<evidence type="ECO:0000313" key="6">
    <source>
        <dbReference type="Proteomes" id="UP000045175"/>
    </source>
</evidence>
<evidence type="ECO:0000313" key="1">
    <source>
        <dbReference type="EMBL" id="CRF41692.1"/>
    </source>
</evidence>
<reference evidence="5 6" key="2">
    <citation type="submission" date="2014-12" db="EMBL/GenBank/DDBJ databases">
        <authorList>
            <person name="Jaenicke S."/>
        </authorList>
    </citation>
    <scope>NUCLEOTIDE SEQUENCE [LARGE SCALE GENOMIC DNA]</scope>
</reference>
<dbReference type="InterPro" id="IPR008497">
    <property type="entry name" value="DUF779"/>
</dbReference>
<reference evidence="1" key="1">
    <citation type="submission" date="2014-12" db="EMBL/GenBank/DDBJ databases">
        <title>Whole genome sequences of four Staphylococcus schleiferi canine isolates.</title>
        <authorList>
            <person name="Misic A.M."/>
            <person name="Cain C."/>
            <person name="Morris D.O."/>
            <person name="Rankin S."/>
            <person name="Beiting D."/>
        </authorList>
    </citation>
    <scope>NUCLEOTIDE SEQUENCE</scope>
    <source>
        <strain evidence="1">ASB11</strain>
        <strain evidence="2">ASB13</strain>
        <strain evidence="3">ASB9</strain>
    </source>
</reference>
<proteinExistence type="predicted"/>
<dbReference type="AlphaFoldDB" id="A0A0K2X5F8"/>
<dbReference type="STRING" id="1578720.HAL011_15000"/>
<dbReference type="EMBL" id="CDMN01000037">
    <property type="protein sequence ID" value="CRF44431.1"/>
    <property type="molecule type" value="Genomic_DNA"/>
</dbReference>
<gene>
    <name evidence="1" type="ORF">HAL011_15000</name>
    <name evidence="2" type="ORF">HAL013_10730</name>
    <name evidence="3" type="ORF">HAL09_10130</name>
</gene>
<dbReference type="RefSeq" id="WP_053941467.1">
    <property type="nucleotide sequence ID" value="NZ_CDMH01000047.1"/>
</dbReference>
<name>A0A0K2X5F8_9HELI</name>
<dbReference type="EMBL" id="CDMH01000047">
    <property type="protein sequence ID" value="CRF42863.1"/>
    <property type="molecule type" value="Genomic_DNA"/>
</dbReference>
<evidence type="ECO:0000313" key="4">
    <source>
        <dbReference type="Proteomes" id="UP000038622"/>
    </source>
</evidence>
<dbReference type="Proteomes" id="UP000038622">
    <property type="component" value="Unassembled WGS sequence"/>
</dbReference>
<accession>A0A0K2X5F8</accession>
<dbReference type="OrthoDB" id="3725739at2"/>
<protein>
    <recommendedName>
        <fullName evidence="7">DUF779 domain-containing protein</fullName>
    </recommendedName>
</protein>
<evidence type="ECO:0008006" key="7">
    <source>
        <dbReference type="Google" id="ProtNLM"/>
    </source>
</evidence>
<reference evidence="4" key="3">
    <citation type="submission" date="2014-12" db="EMBL/GenBank/DDBJ databases">
        <authorList>
            <person name="Smet A."/>
        </authorList>
    </citation>
    <scope>NUCLEOTIDE SEQUENCE [LARGE SCALE GENOMIC DNA]</scope>
</reference>